<evidence type="ECO:0000256" key="1">
    <source>
        <dbReference type="SAM" id="SignalP"/>
    </source>
</evidence>
<dbReference type="PANTHER" id="PTHR15629:SF2">
    <property type="entry name" value="SH3 DOMAIN-CONTAINING YSC84-LIKE PROTEIN 1"/>
    <property type="match status" value="1"/>
</dbReference>
<feature type="domain" description="Ysc84 actin-binding" evidence="2">
    <location>
        <begin position="104"/>
        <end position="227"/>
    </location>
</feature>
<feature type="chain" id="PRO_5033216020" evidence="1">
    <location>
        <begin position="26"/>
        <end position="231"/>
    </location>
</feature>
<dbReference type="HOGENOM" id="CLU_015320_4_0_6"/>
<dbReference type="InterPro" id="IPR051702">
    <property type="entry name" value="SH3_domain_YSC84-like"/>
</dbReference>
<evidence type="ECO:0000313" key="3">
    <source>
        <dbReference type="EMBL" id="KGI78951.1"/>
    </source>
</evidence>
<dbReference type="Pfam" id="PF04366">
    <property type="entry name" value="Ysc84"/>
    <property type="match status" value="1"/>
</dbReference>
<name>A0A099CZ59_9GAMM</name>
<reference evidence="4 6" key="2">
    <citation type="submission" date="2020-08" db="EMBL/GenBank/DDBJ databases">
        <title>Genomic Encyclopedia of Type Strains, Phase IV (KMG-IV): sequencing the most valuable type-strain genomes for metagenomic binning, comparative biology and taxonomic classification.</title>
        <authorList>
            <person name="Goeker M."/>
        </authorList>
    </citation>
    <scope>NUCLEOTIDE SEQUENCE [LARGE SCALE GENOMIC DNA]</scope>
    <source>
        <strain evidence="4 6">DSM 107085</strain>
    </source>
</reference>
<proteinExistence type="predicted"/>
<evidence type="ECO:0000313" key="4">
    <source>
        <dbReference type="EMBL" id="MBB6184537.1"/>
    </source>
</evidence>
<dbReference type="EMBL" id="JACHET010000001">
    <property type="protein sequence ID" value="MBB6184537.1"/>
    <property type="molecule type" value="Genomic_DNA"/>
</dbReference>
<dbReference type="PANTHER" id="PTHR15629">
    <property type="entry name" value="SH3YL1 PROTEIN"/>
    <property type="match status" value="1"/>
</dbReference>
<gene>
    <name evidence="4" type="ORF">HNQ86_001882</name>
    <name evidence="3" type="ORF">LF63_0101750</name>
</gene>
<dbReference type="CDD" id="cd11524">
    <property type="entry name" value="SYLF"/>
    <property type="match status" value="1"/>
</dbReference>
<dbReference type="OrthoDB" id="9782434at2"/>
<accession>A0A099CZ59</accession>
<comment type="caution">
    <text evidence="3">The sequence shown here is derived from an EMBL/GenBank/DDBJ whole genome shotgun (WGS) entry which is preliminary data.</text>
</comment>
<keyword evidence="1" id="KW-0732">Signal</keyword>
<reference evidence="3 5" key="1">
    <citation type="submission" date="2014-09" db="EMBL/GenBank/DDBJ databases">
        <title>Xanthomonadaceae 3.5X direct submission.</title>
        <authorList>
            <person name="Fang T."/>
            <person name="Wang H."/>
        </authorList>
    </citation>
    <scope>NUCLEOTIDE SEQUENCE [LARGE SCALE GENOMIC DNA]</scope>
    <source>
        <strain evidence="3 5">3.5X</strain>
    </source>
</reference>
<sequence length="231" mass="24329">MSKLRVHAFLLVAVSALLPLAAAHADDRGEALQRASKAVTVLQQIQQAPDKAIPQELLRNAKAIVVVPDVVKAGLVFGGQHGRGLVSVRTADGTWSNPVFISLTGGSVGFQAGVSATDVVLVFRTQRGVDSLVDGKFTLGVDAAAAAGPVGRNAHVSTDTQFKAEIYSYSRSRGLFAGVALNGSVLRIDYDADAAVYGAGITPRRIFEGGVTNVPNQVVDFRDRLEEYTAK</sequence>
<dbReference type="Proteomes" id="UP000560000">
    <property type="component" value="Unassembled WGS sequence"/>
</dbReference>
<dbReference type="STRING" id="1543381.LF63_0101750"/>
<dbReference type="RefSeq" id="WP_043099206.1">
    <property type="nucleotide sequence ID" value="NZ_JACHET010000001.1"/>
</dbReference>
<evidence type="ECO:0000259" key="2">
    <source>
        <dbReference type="Pfam" id="PF04366"/>
    </source>
</evidence>
<feature type="signal peptide" evidence="1">
    <location>
        <begin position="1"/>
        <end position="25"/>
    </location>
</feature>
<dbReference type="EMBL" id="JROI01000005">
    <property type="protein sequence ID" value="KGI78951.1"/>
    <property type="molecule type" value="Genomic_DNA"/>
</dbReference>
<evidence type="ECO:0000313" key="5">
    <source>
        <dbReference type="Proteomes" id="UP000029708"/>
    </source>
</evidence>
<dbReference type="GO" id="GO:0035091">
    <property type="term" value="F:phosphatidylinositol binding"/>
    <property type="evidence" value="ECO:0007669"/>
    <property type="project" value="TreeGrafter"/>
</dbReference>
<organism evidence="3 5">
    <name type="scientific">Oleiagrimonas soli</name>
    <dbReference type="NCBI Taxonomy" id="1543381"/>
    <lineage>
        <taxon>Bacteria</taxon>
        <taxon>Pseudomonadati</taxon>
        <taxon>Pseudomonadota</taxon>
        <taxon>Gammaproteobacteria</taxon>
        <taxon>Lysobacterales</taxon>
        <taxon>Rhodanobacteraceae</taxon>
        <taxon>Oleiagrimonas</taxon>
    </lineage>
</organism>
<evidence type="ECO:0000313" key="6">
    <source>
        <dbReference type="Proteomes" id="UP000560000"/>
    </source>
</evidence>
<protein>
    <submittedName>
        <fullName evidence="4">Lipid-binding SYLF domain-containing protein</fullName>
    </submittedName>
</protein>
<keyword evidence="5" id="KW-1185">Reference proteome</keyword>
<dbReference type="InterPro" id="IPR007461">
    <property type="entry name" value="Ysc84_actin-binding"/>
</dbReference>
<dbReference type="Proteomes" id="UP000029708">
    <property type="component" value="Unassembled WGS sequence"/>
</dbReference>
<dbReference type="AlphaFoldDB" id="A0A099CZ59"/>